<dbReference type="RefSeq" id="WP_249846823.1">
    <property type="nucleotide sequence ID" value="NZ_JAMGBD010000001.1"/>
</dbReference>
<sequence>MDTFEPRPERRAVDLNGYAMLPDGSSVEAVLVDLSYEGCRIRSSAPLTPGDRIRLSVSRMGLIEADVRWYDDGVAGLAFTVQDAPGQTHWPRQSERVPVTATVTLRKPGKPHFQAKVFDVSPEGCKVEFVDRPNVGDCVWIKLGSFENLEAEVCWVAGSLMGLNFTKSFHPAVFGLLMEQLGQTR</sequence>
<protein>
    <submittedName>
        <fullName evidence="2">PilZ domain-containing protein</fullName>
    </submittedName>
</protein>
<dbReference type="Proteomes" id="UP001165363">
    <property type="component" value="Unassembled WGS sequence"/>
</dbReference>
<proteinExistence type="predicted"/>
<feature type="domain" description="PilZ" evidence="1">
    <location>
        <begin position="19"/>
        <end position="84"/>
    </location>
</feature>
<reference evidence="2" key="1">
    <citation type="submission" date="2022-05" db="EMBL/GenBank/DDBJ databases">
        <authorList>
            <person name="Jo J.-H."/>
            <person name="Im W.-T."/>
        </authorList>
    </citation>
    <scope>NUCLEOTIDE SEQUENCE</scope>
    <source>
        <strain evidence="2">SE158</strain>
    </source>
</reference>
<dbReference type="EMBL" id="JAMGBD010000001">
    <property type="protein sequence ID" value="MCL6682881.1"/>
    <property type="molecule type" value="Genomic_DNA"/>
</dbReference>
<evidence type="ECO:0000313" key="2">
    <source>
        <dbReference type="EMBL" id="MCL6682881.1"/>
    </source>
</evidence>
<evidence type="ECO:0000259" key="1">
    <source>
        <dbReference type="Pfam" id="PF07238"/>
    </source>
</evidence>
<feature type="domain" description="PilZ" evidence="1">
    <location>
        <begin position="92"/>
        <end position="166"/>
    </location>
</feature>
<comment type="caution">
    <text evidence="2">The sequence shown here is derived from an EMBL/GenBank/DDBJ whole genome shotgun (WGS) entry which is preliminary data.</text>
</comment>
<dbReference type="SUPFAM" id="SSF141371">
    <property type="entry name" value="PilZ domain-like"/>
    <property type="match status" value="2"/>
</dbReference>
<organism evidence="2 3">
    <name type="scientific">Sphingomonas alba</name>
    <dbReference type="NCBI Taxonomy" id="2908208"/>
    <lineage>
        <taxon>Bacteria</taxon>
        <taxon>Pseudomonadati</taxon>
        <taxon>Pseudomonadota</taxon>
        <taxon>Alphaproteobacteria</taxon>
        <taxon>Sphingomonadales</taxon>
        <taxon>Sphingomonadaceae</taxon>
        <taxon>Sphingomonas</taxon>
    </lineage>
</organism>
<gene>
    <name evidence="2" type="ORF">LZ536_03060</name>
</gene>
<dbReference type="Gene3D" id="2.40.10.220">
    <property type="entry name" value="predicted glycosyltransferase like domains"/>
    <property type="match status" value="1"/>
</dbReference>
<dbReference type="InterPro" id="IPR009875">
    <property type="entry name" value="PilZ_domain"/>
</dbReference>
<dbReference type="Pfam" id="PF07238">
    <property type="entry name" value="PilZ"/>
    <property type="match status" value="2"/>
</dbReference>
<keyword evidence="3" id="KW-1185">Reference proteome</keyword>
<evidence type="ECO:0000313" key="3">
    <source>
        <dbReference type="Proteomes" id="UP001165363"/>
    </source>
</evidence>
<accession>A0ABT0RJS1</accession>
<name>A0ABT0RJS1_9SPHN</name>